<name>A0A9I9CIA4_CUCME</name>
<dbReference type="AlphaFoldDB" id="A0A9I9CIA4"/>
<organism evidence="1">
    <name type="scientific">Cucumis melo</name>
    <name type="common">Muskmelon</name>
    <dbReference type="NCBI Taxonomy" id="3656"/>
    <lineage>
        <taxon>Eukaryota</taxon>
        <taxon>Viridiplantae</taxon>
        <taxon>Streptophyta</taxon>
        <taxon>Embryophyta</taxon>
        <taxon>Tracheophyta</taxon>
        <taxon>Spermatophyta</taxon>
        <taxon>Magnoliopsida</taxon>
        <taxon>eudicotyledons</taxon>
        <taxon>Gunneridae</taxon>
        <taxon>Pentapetalae</taxon>
        <taxon>rosids</taxon>
        <taxon>fabids</taxon>
        <taxon>Cucurbitales</taxon>
        <taxon>Cucurbitaceae</taxon>
        <taxon>Benincaseae</taxon>
        <taxon>Cucumis</taxon>
    </lineage>
</organism>
<sequence length="60" mass="6654">MVDLGPLSLFSDEFLSSPDQLSISQSPTYPTHLDIIKDSLGQMLNSKNEEKIEEEAGKET</sequence>
<reference evidence="1" key="1">
    <citation type="submission" date="2023-03" db="UniProtKB">
        <authorList>
            <consortium name="EnsemblPlants"/>
        </authorList>
    </citation>
    <scope>IDENTIFICATION</scope>
</reference>
<evidence type="ECO:0000313" key="1">
    <source>
        <dbReference type="EnsemblPlants" id="MELO3C004049.2.1"/>
    </source>
</evidence>
<protein>
    <submittedName>
        <fullName evidence="1">Uncharacterized protein</fullName>
    </submittedName>
</protein>
<dbReference type="EnsemblPlants" id="MELO3C004049.2.1">
    <property type="protein sequence ID" value="MELO3C004049.2.1"/>
    <property type="gene ID" value="MELO3C004049.2"/>
</dbReference>
<proteinExistence type="predicted"/>
<dbReference type="Gramene" id="MELO3C004049.2.1">
    <property type="protein sequence ID" value="MELO3C004049.2.1"/>
    <property type="gene ID" value="MELO3C004049.2"/>
</dbReference>
<accession>A0A9I9CIA4</accession>